<dbReference type="EMBL" id="KB469305">
    <property type="protein sequence ID" value="EPQ53480.1"/>
    <property type="molecule type" value="Genomic_DNA"/>
</dbReference>
<dbReference type="GeneID" id="19302170"/>
<keyword evidence="2" id="KW-1185">Reference proteome</keyword>
<dbReference type="OMA" id="ASRTNNC"/>
<dbReference type="OrthoDB" id="3235294at2759"/>
<sequence>MAGIASTPQLTSSSSYNYYAPVALADGTTVSEEKNQQILLGQLSREERDETLRLAKAIRFSKTSVINSCRTWTRDLLKAMVERSLITVELFDKIDTKVPLKKRVTEV</sequence>
<gene>
    <name evidence="1" type="ORF">GLOTRDRAFT_130818</name>
</gene>
<protein>
    <submittedName>
        <fullName evidence="1">Uncharacterized protein</fullName>
    </submittedName>
</protein>
<evidence type="ECO:0000313" key="1">
    <source>
        <dbReference type="EMBL" id="EPQ53480.1"/>
    </source>
</evidence>
<dbReference type="eggNOG" id="ENOG502SQJY">
    <property type="taxonomic scope" value="Eukaryota"/>
</dbReference>
<reference evidence="1 2" key="1">
    <citation type="journal article" date="2012" name="Science">
        <title>The Paleozoic origin of enzymatic lignin decomposition reconstructed from 31 fungal genomes.</title>
        <authorList>
            <person name="Floudas D."/>
            <person name="Binder M."/>
            <person name="Riley R."/>
            <person name="Barry K."/>
            <person name="Blanchette R.A."/>
            <person name="Henrissat B."/>
            <person name="Martinez A.T."/>
            <person name="Otillar R."/>
            <person name="Spatafora J.W."/>
            <person name="Yadav J.S."/>
            <person name="Aerts A."/>
            <person name="Benoit I."/>
            <person name="Boyd A."/>
            <person name="Carlson A."/>
            <person name="Copeland A."/>
            <person name="Coutinho P.M."/>
            <person name="de Vries R.P."/>
            <person name="Ferreira P."/>
            <person name="Findley K."/>
            <person name="Foster B."/>
            <person name="Gaskell J."/>
            <person name="Glotzer D."/>
            <person name="Gorecki P."/>
            <person name="Heitman J."/>
            <person name="Hesse C."/>
            <person name="Hori C."/>
            <person name="Igarashi K."/>
            <person name="Jurgens J.A."/>
            <person name="Kallen N."/>
            <person name="Kersten P."/>
            <person name="Kohler A."/>
            <person name="Kuees U."/>
            <person name="Kumar T.K.A."/>
            <person name="Kuo A."/>
            <person name="LaButti K."/>
            <person name="Larrondo L.F."/>
            <person name="Lindquist E."/>
            <person name="Ling A."/>
            <person name="Lombard V."/>
            <person name="Lucas S."/>
            <person name="Lundell T."/>
            <person name="Martin R."/>
            <person name="McLaughlin D.J."/>
            <person name="Morgenstern I."/>
            <person name="Morin E."/>
            <person name="Murat C."/>
            <person name="Nagy L.G."/>
            <person name="Nolan M."/>
            <person name="Ohm R.A."/>
            <person name="Patyshakuliyeva A."/>
            <person name="Rokas A."/>
            <person name="Ruiz-Duenas F.J."/>
            <person name="Sabat G."/>
            <person name="Salamov A."/>
            <person name="Samejima M."/>
            <person name="Schmutz J."/>
            <person name="Slot J.C."/>
            <person name="St John F."/>
            <person name="Stenlid J."/>
            <person name="Sun H."/>
            <person name="Sun S."/>
            <person name="Syed K."/>
            <person name="Tsang A."/>
            <person name="Wiebenga A."/>
            <person name="Young D."/>
            <person name="Pisabarro A."/>
            <person name="Eastwood D.C."/>
            <person name="Martin F."/>
            <person name="Cullen D."/>
            <person name="Grigoriev I.V."/>
            <person name="Hibbett D.S."/>
        </authorList>
    </citation>
    <scope>NUCLEOTIDE SEQUENCE [LARGE SCALE GENOMIC DNA]</scope>
    <source>
        <strain evidence="1 2">ATCC 11539</strain>
    </source>
</reference>
<evidence type="ECO:0000313" key="2">
    <source>
        <dbReference type="Proteomes" id="UP000030669"/>
    </source>
</evidence>
<name>S7RH04_GLOTA</name>
<dbReference type="AlphaFoldDB" id="S7RH04"/>
<dbReference type="Proteomes" id="UP000030669">
    <property type="component" value="Unassembled WGS sequence"/>
</dbReference>
<organism evidence="1 2">
    <name type="scientific">Gloeophyllum trabeum (strain ATCC 11539 / FP-39264 / Madison 617)</name>
    <name type="common">Brown rot fungus</name>
    <dbReference type="NCBI Taxonomy" id="670483"/>
    <lineage>
        <taxon>Eukaryota</taxon>
        <taxon>Fungi</taxon>
        <taxon>Dikarya</taxon>
        <taxon>Basidiomycota</taxon>
        <taxon>Agaricomycotina</taxon>
        <taxon>Agaricomycetes</taxon>
        <taxon>Gloeophyllales</taxon>
        <taxon>Gloeophyllaceae</taxon>
        <taxon>Gloeophyllum</taxon>
    </lineage>
</organism>
<proteinExistence type="predicted"/>
<accession>S7RH04</accession>
<dbReference type="RefSeq" id="XP_007867818.1">
    <property type="nucleotide sequence ID" value="XM_007869627.1"/>
</dbReference>
<dbReference type="KEGG" id="gtr:GLOTRDRAFT_130818"/>
<dbReference type="HOGENOM" id="CLU_2210328_0_0_1"/>